<dbReference type="Proteomes" id="UP000747542">
    <property type="component" value="Unassembled WGS sequence"/>
</dbReference>
<dbReference type="EMBL" id="JAHLQT010024345">
    <property type="protein sequence ID" value="KAG7165319.1"/>
    <property type="molecule type" value="Genomic_DNA"/>
</dbReference>
<comment type="caution">
    <text evidence="1">The sequence shown here is derived from an EMBL/GenBank/DDBJ whole genome shotgun (WGS) entry which is preliminary data.</text>
</comment>
<name>A0A8J5MW74_HOMAM</name>
<gene>
    <name evidence="1" type="ORF">Hamer_G007121</name>
</gene>
<evidence type="ECO:0000313" key="2">
    <source>
        <dbReference type="Proteomes" id="UP000747542"/>
    </source>
</evidence>
<accession>A0A8J5MW74</accession>
<proteinExistence type="predicted"/>
<protein>
    <submittedName>
        <fullName evidence="1">Uncharacterized protein</fullName>
    </submittedName>
</protein>
<dbReference type="AlphaFoldDB" id="A0A8J5MW74"/>
<evidence type="ECO:0000313" key="1">
    <source>
        <dbReference type="EMBL" id="KAG7165319.1"/>
    </source>
</evidence>
<organism evidence="1 2">
    <name type="scientific">Homarus americanus</name>
    <name type="common">American lobster</name>
    <dbReference type="NCBI Taxonomy" id="6706"/>
    <lineage>
        <taxon>Eukaryota</taxon>
        <taxon>Metazoa</taxon>
        <taxon>Ecdysozoa</taxon>
        <taxon>Arthropoda</taxon>
        <taxon>Crustacea</taxon>
        <taxon>Multicrustacea</taxon>
        <taxon>Malacostraca</taxon>
        <taxon>Eumalacostraca</taxon>
        <taxon>Eucarida</taxon>
        <taxon>Decapoda</taxon>
        <taxon>Pleocyemata</taxon>
        <taxon>Astacidea</taxon>
        <taxon>Nephropoidea</taxon>
        <taxon>Nephropidae</taxon>
        <taxon>Homarus</taxon>
    </lineage>
</organism>
<sequence>MEQLFSKCSNQHFEEYAQEVFIPYMSTKLQTASRLDLVLDRVDSNKTELFKFLSDALLTWFDKEDKQLVITRDRQSLASQCSLIWHRSPHAIKEKQTVACCCMHPMHPSMATIRYWSGLWTQMSWFWLSRWSKGCTKKMNCGWHLALARVSAFFQPTKWQHVWDQRRRGHCLCATVSSFSGHGKMTAWVIWAVYPDLTEALLKLSAALKVLPEDVMHIIERFVILLYDRTSSCMDIKKARRKLFAKNNIVQLIPLTKAALEEHVKRAKP</sequence>
<keyword evidence="2" id="KW-1185">Reference proteome</keyword>
<reference evidence="1" key="1">
    <citation type="journal article" date="2021" name="Sci. Adv.">
        <title>The American lobster genome reveals insights on longevity, neural, and immune adaptations.</title>
        <authorList>
            <person name="Polinski J.M."/>
            <person name="Zimin A.V."/>
            <person name="Clark K.F."/>
            <person name="Kohn A.B."/>
            <person name="Sadowski N."/>
            <person name="Timp W."/>
            <person name="Ptitsyn A."/>
            <person name="Khanna P."/>
            <person name="Romanova D.Y."/>
            <person name="Williams P."/>
            <person name="Greenwood S.J."/>
            <person name="Moroz L.L."/>
            <person name="Walt D.R."/>
            <person name="Bodnar A.G."/>
        </authorList>
    </citation>
    <scope>NUCLEOTIDE SEQUENCE</scope>
    <source>
        <strain evidence="1">GMGI-L3</strain>
    </source>
</reference>